<name>A0A229ULR1_9BACL</name>
<dbReference type="Proteomes" id="UP000215509">
    <property type="component" value="Unassembled WGS sequence"/>
</dbReference>
<feature type="transmembrane region" description="Helical" evidence="2">
    <location>
        <begin position="21"/>
        <end position="44"/>
    </location>
</feature>
<keyword evidence="2" id="KW-0472">Membrane</keyword>
<evidence type="ECO:0000313" key="4">
    <source>
        <dbReference type="Proteomes" id="UP000215509"/>
    </source>
</evidence>
<keyword evidence="4" id="KW-1185">Reference proteome</keyword>
<feature type="region of interest" description="Disordered" evidence="1">
    <location>
        <begin position="568"/>
        <end position="607"/>
    </location>
</feature>
<protein>
    <submittedName>
        <fullName evidence="3">Uncharacterized protein</fullName>
    </submittedName>
</protein>
<accession>A0A229ULR1</accession>
<reference evidence="3 4" key="1">
    <citation type="submission" date="2017-07" db="EMBL/GenBank/DDBJ databases">
        <title>Genome sequencing and assembly of Paenibacillus rigui.</title>
        <authorList>
            <person name="Mayilraj S."/>
        </authorList>
    </citation>
    <scope>NUCLEOTIDE SEQUENCE [LARGE SCALE GENOMIC DNA]</scope>
    <source>
        <strain evidence="3 4">JCM 16352</strain>
    </source>
</reference>
<evidence type="ECO:0000256" key="2">
    <source>
        <dbReference type="SAM" id="Phobius"/>
    </source>
</evidence>
<keyword evidence="2" id="KW-0812">Transmembrane</keyword>
<evidence type="ECO:0000313" key="3">
    <source>
        <dbReference type="EMBL" id="OXM84312.1"/>
    </source>
</evidence>
<sequence length="627" mass="69908">MTSFENETILPPNGTGSSKKGMLRLALIGVPVVAVALGGSYLAYAKYDVFKSAKTIYLQSELTEMIRAKASLTELLDKYNKEVTPLLDKPTHSVVDLSDLTIDLTEQNKQTKGLLDVLKKSKLTADIQEDLAGQKQVYQFNWQVGSDPLLGVDMAMDAEKLAVRIPVLYSKYGYVNMKDLEQFRKEYSDSIPKKVLTYKDLANAVSIKQEELQNVLQPYALLYASNIEENQVQIKKDSLMQEENASIKSRELTVTFTENDMKRLVNSFADRLAADTALQDILYTRSSNVTKLMKDAGYETKEWSKDDFAKWWKQFTDDLKKSGDNGAFSEGATMTVYINGKHEILERKLVYHTKSNGNSNEVLVKAANWSDNEFKQRTLFSIQAKKGDNENNELKLVHSSNLSDAGGKGKVVFNLKETGGKQDGTGAALDLDYDVTQSASKDTGKYTFKVTGNGDAAGTVEGTVSAAVNKSEKQREADYDVRLSFKDMKAQNELKALGFKLHSKQELGVEVKLPEFTKENAIDLANLSERDQMQLYQEVMMGVQKFMDKNKDLLLSLGLPYGNSYGSPYGRTSGMQQPQQANPMSGLSLDELDPDTLAESLESMTPQEQEALLKALQQMEAQGKMKR</sequence>
<dbReference type="RefSeq" id="WP_094016884.1">
    <property type="nucleotide sequence ID" value="NZ_NMQW01000033.1"/>
</dbReference>
<dbReference type="EMBL" id="NMQW01000033">
    <property type="protein sequence ID" value="OXM84312.1"/>
    <property type="molecule type" value="Genomic_DNA"/>
</dbReference>
<feature type="compositionally biased region" description="Polar residues" evidence="1">
    <location>
        <begin position="573"/>
        <end position="585"/>
    </location>
</feature>
<organism evidence="3 4">
    <name type="scientific">Paenibacillus rigui</name>
    <dbReference type="NCBI Taxonomy" id="554312"/>
    <lineage>
        <taxon>Bacteria</taxon>
        <taxon>Bacillati</taxon>
        <taxon>Bacillota</taxon>
        <taxon>Bacilli</taxon>
        <taxon>Bacillales</taxon>
        <taxon>Paenibacillaceae</taxon>
        <taxon>Paenibacillus</taxon>
    </lineage>
</organism>
<gene>
    <name evidence="3" type="ORF">CF651_21245</name>
</gene>
<dbReference type="OrthoDB" id="2474276at2"/>
<proteinExistence type="predicted"/>
<comment type="caution">
    <text evidence="3">The sequence shown here is derived from an EMBL/GenBank/DDBJ whole genome shotgun (WGS) entry which is preliminary data.</text>
</comment>
<evidence type="ECO:0000256" key="1">
    <source>
        <dbReference type="SAM" id="MobiDB-lite"/>
    </source>
</evidence>
<keyword evidence="2" id="KW-1133">Transmembrane helix</keyword>
<dbReference type="AlphaFoldDB" id="A0A229ULR1"/>